<dbReference type="Proteomes" id="UP000535020">
    <property type="component" value="Unassembled WGS sequence"/>
</dbReference>
<keyword evidence="2" id="KW-0479">Metal-binding</keyword>
<dbReference type="AlphaFoldDB" id="A0A7Y8Y407"/>
<protein>
    <submittedName>
        <fullName evidence="5">Metallophosphoesterase family protein</fullName>
    </submittedName>
</protein>
<gene>
    <name evidence="5" type="ORF">HZF10_14475</name>
</gene>
<dbReference type="SUPFAM" id="SSF56300">
    <property type="entry name" value="Metallo-dependent phosphatases"/>
    <property type="match status" value="1"/>
</dbReference>
<name>A0A7Y8Y407_9FLAO</name>
<dbReference type="InterPro" id="IPR024654">
    <property type="entry name" value="Calcineurin-like_PHP_lpxH"/>
</dbReference>
<dbReference type="GO" id="GO:0046872">
    <property type="term" value="F:metal ion binding"/>
    <property type="evidence" value="ECO:0007669"/>
    <property type="project" value="UniProtKB-KW"/>
</dbReference>
<dbReference type="InterPro" id="IPR050884">
    <property type="entry name" value="CNP_phosphodiesterase-III"/>
</dbReference>
<dbReference type="GO" id="GO:0016787">
    <property type="term" value="F:hydrolase activity"/>
    <property type="evidence" value="ECO:0007669"/>
    <property type="project" value="UniProtKB-KW"/>
</dbReference>
<accession>A0A7Y8Y407</accession>
<evidence type="ECO:0000256" key="2">
    <source>
        <dbReference type="ARBA" id="ARBA00022723"/>
    </source>
</evidence>
<keyword evidence="3" id="KW-0378">Hydrolase</keyword>
<dbReference type="PANTHER" id="PTHR42988">
    <property type="entry name" value="PHOSPHOHYDROLASE"/>
    <property type="match status" value="1"/>
</dbReference>
<keyword evidence="6" id="KW-1185">Reference proteome</keyword>
<feature type="domain" description="Calcineurin-like phosphoesterase" evidence="4">
    <location>
        <begin position="5"/>
        <end position="184"/>
    </location>
</feature>
<comment type="caution">
    <text evidence="5">The sequence shown here is derived from an EMBL/GenBank/DDBJ whole genome shotgun (WGS) entry which is preliminary data.</text>
</comment>
<evidence type="ECO:0000256" key="1">
    <source>
        <dbReference type="ARBA" id="ARBA00008950"/>
    </source>
</evidence>
<evidence type="ECO:0000259" key="4">
    <source>
        <dbReference type="Pfam" id="PF12850"/>
    </source>
</evidence>
<dbReference type="Gene3D" id="3.60.21.10">
    <property type="match status" value="1"/>
</dbReference>
<evidence type="ECO:0000313" key="6">
    <source>
        <dbReference type="Proteomes" id="UP000535020"/>
    </source>
</evidence>
<sequence length="238" mass="27781">MKKTIAFITDMHLFEKLPVQTDQLQHWQQVLDDVRERKVDEIVIGGDISESEHYAYFFESLKGFDGRFRIIAGNHDVVPALLHHFSNPENADSAELYYSFSDENFLYLFLDSSSNHISEAQLHWLEQKLEANHFKVLLFVHHPIYEVDTYVDRKYPLQNRETLQEMLSDQNQEVFIFCGHYHCEDETGTGAISQYETPAVSYQIKKGTDDLDAHAEYFGYRLITIDHGNISNQIVRLT</sequence>
<dbReference type="Pfam" id="PF12850">
    <property type="entry name" value="Metallophos_2"/>
    <property type="match status" value="1"/>
</dbReference>
<evidence type="ECO:0000256" key="3">
    <source>
        <dbReference type="ARBA" id="ARBA00022801"/>
    </source>
</evidence>
<dbReference type="RefSeq" id="WP_176006936.1">
    <property type="nucleotide sequence ID" value="NZ_JABWMI010000015.1"/>
</dbReference>
<reference evidence="5 6" key="1">
    <citation type="submission" date="2020-07" db="EMBL/GenBank/DDBJ databases">
        <authorList>
            <person name="Sun Q."/>
        </authorList>
    </citation>
    <scope>NUCLEOTIDE SEQUENCE [LARGE SCALE GENOMIC DNA]</scope>
    <source>
        <strain evidence="5 6">MAH-1</strain>
    </source>
</reference>
<dbReference type="EMBL" id="JACBJI010000006">
    <property type="protein sequence ID" value="NYA72131.1"/>
    <property type="molecule type" value="Genomic_DNA"/>
</dbReference>
<dbReference type="PANTHER" id="PTHR42988:SF2">
    <property type="entry name" value="CYCLIC NUCLEOTIDE PHOSPHODIESTERASE CBUA0032-RELATED"/>
    <property type="match status" value="1"/>
</dbReference>
<comment type="similarity">
    <text evidence="1">Belongs to the metallophosphoesterase superfamily. YfcE family.</text>
</comment>
<dbReference type="InterPro" id="IPR029052">
    <property type="entry name" value="Metallo-depent_PP-like"/>
</dbReference>
<evidence type="ECO:0000313" key="5">
    <source>
        <dbReference type="EMBL" id="NYA72131.1"/>
    </source>
</evidence>
<proteinExistence type="inferred from homology"/>
<organism evidence="5 6">
    <name type="scientific">Flavobacterium agri</name>
    <dbReference type="NCBI Taxonomy" id="2743471"/>
    <lineage>
        <taxon>Bacteria</taxon>
        <taxon>Pseudomonadati</taxon>
        <taxon>Bacteroidota</taxon>
        <taxon>Flavobacteriia</taxon>
        <taxon>Flavobacteriales</taxon>
        <taxon>Flavobacteriaceae</taxon>
        <taxon>Flavobacterium</taxon>
    </lineage>
</organism>